<proteinExistence type="predicted"/>
<gene>
    <name evidence="1" type="ORF">DEBURN_LOCUS2308</name>
</gene>
<dbReference type="AlphaFoldDB" id="A0A9N8YXB7"/>
<keyword evidence="2" id="KW-1185">Reference proteome</keyword>
<name>A0A9N8YXB7_9GLOM</name>
<organism evidence="1 2">
    <name type="scientific">Diversispora eburnea</name>
    <dbReference type="NCBI Taxonomy" id="1213867"/>
    <lineage>
        <taxon>Eukaryota</taxon>
        <taxon>Fungi</taxon>
        <taxon>Fungi incertae sedis</taxon>
        <taxon>Mucoromycota</taxon>
        <taxon>Glomeromycotina</taxon>
        <taxon>Glomeromycetes</taxon>
        <taxon>Diversisporales</taxon>
        <taxon>Diversisporaceae</taxon>
        <taxon>Diversispora</taxon>
    </lineage>
</organism>
<accession>A0A9N8YXB7</accession>
<evidence type="ECO:0000313" key="2">
    <source>
        <dbReference type="Proteomes" id="UP000789706"/>
    </source>
</evidence>
<evidence type="ECO:0000313" key="1">
    <source>
        <dbReference type="EMBL" id="CAG8454057.1"/>
    </source>
</evidence>
<sequence length="86" mass="9933">MTDNFLKEVISHGITNSNDFILKCYGITRDPNTNNNIMVMEFAEDGNLYRDLVFQSILSKFNIKLERLYCIAAGYIFVLLSLTKQM</sequence>
<comment type="caution">
    <text evidence="1">The sequence shown here is derived from an EMBL/GenBank/DDBJ whole genome shotgun (WGS) entry which is preliminary data.</text>
</comment>
<protein>
    <submittedName>
        <fullName evidence="1">10940_t:CDS:1</fullName>
    </submittedName>
</protein>
<dbReference type="InterPro" id="IPR011009">
    <property type="entry name" value="Kinase-like_dom_sf"/>
</dbReference>
<dbReference type="EMBL" id="CAJVPK010000122">
    <property type="protein sequence ID" value="CAG8454057.1"/>
    <property type="molecule type" value="Genomic_DNA"/>
</dbReference>
<dbReference type="Proteomes" id="UP000789706">
    <property type="component" value="Unassembled WGS sequence"/>
</dbReference>
<dbReference type="SUPFAM" id="SSF56112">
    <property type="entry name" value="Protein kinase-like (PK-like)"/>
    <property type="match status" value="1"/>
</dbReference>
<reference evidence="1" key="1">
    <citation type="submission" date="2021-06" db="EMBL/GenBank/DDBJ databases">
        <authorList>
            <person name="Kallberg Y."/>
            <person name="Tangrot J."/>
            <person name="Rosling A."/>
        </authorList>
    </citation>
    <scope>NUCLEOTIDE SEQUENCE</scope>
    <source>
        <strain evidence="1">AZ414A</strain>
    </source>
</reference>
<dbReference type="OrthoDB" id="2434671at2759"/>